<comment type="caution">
    <text evidence="5">The sequence shown here is derived from an EMBL/GenBank/DDBJ whole genome shotgun (WGS) entry which is preliminary data.</text>
</comment>
<dbReference type="Gene3D" id="3.90.470.20">
    <property type="entry name" value="4'-phosphopantetheinyl transferase domain"/>
    <property type="match status" value="2"/>
</dbReference>
<proteinExistence type="inferred from homology"/>
<dbReference type="GO" id="GO:0008897">
    <property type="term" value="F:holo-[acyl-carrier-protein] synthase activity"/>
    <property type="evidence" value="ECO:0007669"/>
    <property type="project" value="InterPro"/>
</dbReference>
<keyword evidence="2 5" id="KW-0808">Transferase</keyword>
<dbReference type="EMBL" id="SRMO01000084">
    <property type="protein sequence ID" value="TGG90898.1"/>
    <property type="molecule type" value="Genomic_DNA"/>
</dbReference>
<dbReference type="Proteomes" id="UP000317990">
    <property type="component" value="Unassembled WGS sequence"/>
</dbReference>
<sequence length="227" mass="24688">MRLTTSLGNVAGVPTGVILHRGQLTPALGKATWLSPQEQQASDAMDGTRRHEFRASRALMRQLLAVLLGCNAAEVPLEASPGERPRLRKTSWRISLSHSRGMALVGLARQPIGVDLEWAGRSVNLAVARRWFGAAEAQRLMAQPTAEAARAFLHSWAAREAAGKARGTGIRPFLQAWNHQPAHQTLITPSGDSLQVRCGEDQDWVWACCCLGKPPRRKPRATVAASL</sequence>
<evidence type="ECO:0000256" key="2">
    <source>
        <dbReference type="ARBA" id="ARBA00022679"/>
    </source>
</evidence>
<reference evidence="5 6" key="1">
    <citation type="journal article" date="2019" name="mSystems">
        <title>Life at home and on the roam: Genomic adaptions reflect the dual lifestyle of an intracellular, facultative symbiont.</title>
        <authorList>
            <person name="Burgsdorf I."/>
        </authorList>
    </citation>
    <scope>NUCLEOTIDE SEQUENCE [LARGE SCALE GENOMIC DNA]</scope>
    <source>
        <strain evidence="5">277cV</strain>
    </source>
</reference>
<dbReference type="GO" id="GO:0000287">
    <property type="term" value="F:magnesium ion binding"/>
    <property type="evidence" value="ECO:0007669"/>
    <property type="project" value="InterPro"/>
</dbReference>
<dbReference type="GO" id="GO:0005829">
    <property type="term" value="C:cytosol"/>
    <property type="evidence" value="ECO:0007669"/>
    <property type="project" value="TreeGrafter"/>
</dbReference>
<name>A0A524RLH5_9CHRO</name>
<dbReference type="Pfam" id="PF01648">
    <property type="entry name" value="ACPS"/>
    <property type="match status" value="1"/>
</dbReference>
<protein>
    <submittedName>
        <fullName evidence="5">4'-phosphopantetheinyl transferase superfamily protein</fullName>
    </submittedName>
</protein>
<evidence type="ECO:0000259" key="4">
    <source>
        <dbReference type="Pfam" id="PF17837"/>
    </source>
</evidence>
<dbReference type="SUPFAM" id="SSF56214">
    <property type="entry name" value="4'-phosphopantetheinyl transferase"/>
    <property type="match status" value="2"/>
</dbReference>
<dbReference type="Pfam" id="PF17837">
    <property type="entry name" value="4PPT_N"/>
    <property type="match status" value="1"/>
</dbReference>
<feature type="domain" description="4'-phosphopantetheinyl transferase N-terminal" evidence="4">
    <location>
        <begin position="38"/>
        <end position="105"/>
    </location>
</feature>
<gene>
    <name evidence="5" type="ORF">ERJ67_09280</name>
</gene>
<organism evidence="5 6">
    <name type="scientific">Aphanocapsa feldmannii 277cV</name>
    <dbReference type="NCBI Taxonomy" id="2507553"/>
    <lineage>
        <taxon>Bacteria</taxon>
        <taxon>Bacillati</taxon>
        <taxon>Cyanobacteriota</taxon>
        <taxon>Cyanophyceae</taxon>
        <taxon>Oscillatoriophycideae</taxon>
        <taxon>Chroococcales</taxon>
        <taxon>Microcystaceae</taxon>
        <taxon>Aphanocapsa</taxon>
    </lineage>
</organism>
<comment type="similarity">
    <text evidence="1">Belongs to the P-Pant transferase superfamily. Gsp/Sfp/HetI/AcpT family.</text>
</comment>
<dbReference type="InterPro" id="IPR037143">
    <property type="entry name" value="4-PPantetheinyl_Trfase_dom_sf"/>
</dbReference>
<evidence type="ECO:0000259" key="3">
    <source>
        <dbReference type="Pfam" id="PF01648"/>
    </source>
</evidence>
<feature type="domain" description="4'-phosphopantetheinyl transferase" evidence="3">
    <location>
        <begin position="111"/>
        <end position="207"/>
    </location>
</feature>
<dbReference type="PANTHER" id="PTHR12215:SF10">
    <property type="entry name" value="L-AMINOADIPATE-SEMIALDEHYDE DEHYDROGENASE-PHOSPHOPANTETHEINYL TRANSFERASE"/>
    <property type="match status" value="1"/>
</dbReference>
<dbReference type="InterPro" id="IPR041354">
    <property type="entry name" value="4PPT_N"/>
</dbReference>
<dbReference type="AlphaFoldDB" id="A0A524RLH5"/>
<dbReference type="InterPro" id="IPR050559">
    <property type="entry name" value="P-Pant_transferase_sf"/>
</dbReference>
<dbReference type="PANTHER" id="PTHR12215">
    <property type="entry name" value="PHOSPHOPANTETHEINE TRANSFERASE"/>
    <property type="match status" value="1"/>
</dbReference>
<dbReference type="GO" id="GO:0019878">
    <property type="term" value="P:lysine biosynthetic process via aminoadipic acid"/>
    <property type="evidence" value="ECO:0007669"/>
    <property type="project" value="TreeGrafter"/>
</dbReference>
<dbReference type="InterPro" id="IPR008278">
    <property type="entry name" value="4-PPantetheinyl_Trfase_dom"/>
</dbReference>
<accession>A0A524RLH5</accession>
<evidence type="ECO:0000256" key="1">
    <source>
        <dbReference type="ARBA" id="ARBA00010990"/>
    </source>
</evidence>
<evidence type="ECO:0000313" key="6">
    <source>
        <dbReference type="Proteomes" id="UP000317990"/>
    </source>
</evidence>
<evidence type="ECO:0000313" key="5">
    <source>
        <dbReference type="EMBL" id="TGG90898.1"/>
    </source>
</evidence>